<reference evidence="7" key="1">
    <citation type="journal article" date="2014" name="Int. J. Syst. Evol. Microbiol.">
        <title>Complete genome of a new Firmicutes species belonging to the dominant human colonic microbiota ('Ruminococcus bicirculans') reveals two chromosomes and a selective capacity to utilize plant glucans.</title>
        <authorList>
            <consortium name="NISC Comparative Sequencing Program"/>
            <person name="Wegmann U."/>
            <person name="Louis P."/>
            <person name="Goesmann A."/>
            <person name="Henrissat B."/>
            <person name="Duncan S.H."/>
            <person name="Flint H.J."/>
        </authorList>
    </citation>
    <scope>NUCLEOTIDE SEQUENCE</scope>
    <source>
        <strain evidence="7">NBRC 108219</strain>
    </source>
</reference>
<dbReference type="InterPro" id="IPR009003">
    <property type="entry name" value="Peptidase_S1_PA"/>
</dbReference>
<evidence type="ECO:0000256" key="5">
    <source>
        <dbReference type="ARBA" id="ARBA00022801"/>
    </source>
</evidence>
<evidence type="ECO:0000313" key="8">
    <source>
        <dbReference type="Proteomes" id="UP001161391"/>
    </source>
</evidence>
<name>A0ABQ5V4B4_9PROT</name>
<keyword evidence="5 6" id="KW-0378">Hydrolase</keyword>
<comment type="function">
    <text evidence="6">Catalyzes the removal of dipeptides from the N-terminus of oligopeptides.</text>
</comment>
<dbReference type="PANTHER" id="PTHR38469:SF1">
    <property type="entry name" value="PERIPLASMIC PEPTIDASE SUBFAMILY S1B"/>
    <property type="match status" value="1"/>
</dbReference>
<evidence type="ECO:0000256" key="6">
    <source>
        <dbReference type="RuleBase" id="RU366067"/>
    </source>
</evidence>
<organism evidence="7 8">
    <name type="scientific">Algimonas ampicilliniresistens</name>
    <dbReference type="NCBI Taxonomy" id="1298735"/>
    <lineage>
        <taxon>Bacteria</taxon>
        <taxon>Pseudomonadati</taxon>
        <taxon>Pseudomonadota</taxon>
        <taxon>Alphaproteobacteria</taxon>
        <taxon>Maricaulales</taxon>
        <taxon>Robiginitomaculaceae</taxon>
        <taxon>Algimonas</taxon>
    </lineage>
</organism>
<evidence type="ECO:0000256" key="2">
    <source>
        <dbReference type="ARBA" id="ARBA00022438"/>
    </source>
</evidence>
<dbReference type="Proteomes" id="UP001161391">
    <property type="component" value="Unassembled WGS sequence"/>
</dbReference>
<dbReference type="PANTHER" id="PTHR38469">
    <property type="entry name" value="PERIPLASMIC PEPTIDASE SUBFAMILY S1B"/>
    <property type="match status" value="1"/>
</dbReference>
<evidence type="ECO:0000256" key="1">
    <source>
        <dbReference type="ARBA" id="ARBA00010491"/>
    </source>
</evidence>
<keyword evidence="8" id="KW-1185">Reference proteome</keyword>
<evidence type="ECO:0000256" key="3">
    <source>
        <dbReference type="ARBA" id="ARBA00022670"/>
    </source>
</evidence>
<evidence type="ECO:0000256" key="4">
    <source>
        <dbReference type="ARBA" id="ARBA00022729"/>
    </source>
</evidence>
<keyword evidence="2 6" id="KW-0031">Aminopeptidase</keyword>
<keyword evidence="6" id="KW-0720">Serine protease</keyword>
<proteinExistence type="inferred from homology"/>
<comment type="caution">
    <text evidence="7">The sequence shown here is derived from an EMBL/GenBank/DDBJ whole genome shotgun (WGS) entry which is preliminary data.</text>
</comment>
<dbReference type="SUPFAM" id="SSF50494">
    <property type="entry name" value="Trypsin-like serine proteases"/>
    <property type="match status" value="1"/>
</dbReference>
<keyword evidence="4 6" id="KW-0732">Signal</keyword>
<accession>A0ABQ5V4B4</accession>
<feature type="signal peptide" evidence="6">
    <location>
        <begin position="1"/>
        <end position="28"/>
    </location>
</feature>
<evidence type="ECO:0000313" key="7">
    <source>
        <dbReference type="EMBL" id="GLQ22366.1"/>
    </source>
</evidence>
<sequence>MTTRLKTTPLYTSSLIALAMAVAMPASATEGMFTPDQLPEIAKDLRAKGLKLKPAQISDLTGFPMGAVVSINGCTASFVSTQGLVVTNHHCAYGSIQYNSTEENNYLEDGFLAQDFDAELPAAPGSRIYVTVDVDDVTDKVTGDLSESLSGEERFAAIDSARKALVSECEEDEGHHCNVASFYGGLQYKLIKSLWIKDVRLVYAPAGPIGKYGGDIDNWMWPRHTGDFSFYRAYVSPDGKSADYSEENVPFTPQHTLKVSGAGLDDGDFVMVAGYPGRTSRYARLAEVENTFDWNYPTWQVVLKDWIGAIEGASEPGSDARIKYESRLAGLNNFMKNLGGQIEGARRVGLVDRRAEREAALNAWIADEAPDAGYAESIEALDALAKETAMAAQKSYWFGNATRPQLYNIARRLYRLSKESEKADADRETGYQERDMDRMKQSFTAIDRRYDPAVDKAEWMVFLKGYLAQPEAQRVDVFDTALGLNGSMSEAEMSAMLDRYYAETTLGDLDTRLALMEATTEELEASDDPFMQLAVALYDYGMEREGARKDRAGRRATLQPKYMEAIIAWQKAQGFTAYPDANSTLRVTYGNVMGGSPKDGLRYDPFTTLEGIIEKDNGEDPFNSPQKQLNLINAKDYGSYALKSIGSVPVNFLTDLDSTGGNSGSATLNARGELVGLLFDGTIESVNSDWDFDPRTTRSIHVDSRYMLWVMDKVDEADRLLEEMDIVNARGR</sequence>
<reference evidence="7" key="2">
    <citation type="submission" date="2023-01" db="EMBL/GenBank/DDBJ databases">
        <title>Draft genome sequence of Algimonas ampicilliniresistens strain NBRC 108219.</title>
        <authorList>
            <person name="Sun Q."/>
            <person name="Mori K."/>
        </authorList>
    </citation>
    <scope>NUCLEOTIDE SEQUENCE</scope>
    <source>
        <strain evidence="7">NBRC 108219</strain>
    </source>
</reference>
<comment type="similarity">
    <text evidence="1 6">Belongs to the peptidase S46 family.</text>
</comment>
<dbReference type="Pfam" id="PF10459">
    <property type="entry name" value="Peptidase_S46"/>
    <property type="match status" value="1"/>
</dbReference>
<gene>
    <name evidence="7" type="ORF">GCM10007853_02400</name>
</gene>
<dbReference type="InterPro" id="IPR019500">
    <property type="entry name" value="Pep_S46"/>
</dbReference>
<dbReference type="EMBL" id="BSNK01000001">
    <property type="protein sequence ID" value="GLQ22366.1"/>
    <property type="molecule type" value="Genomic_DNA"/>
</dbReference>
<keyword evidence="3 6" id="KW-0645">Protease</keyword>
<protein>
    <recommendedName>
        <fullName evidence="6">Dipeptidyl-peptidase</fullName>
        <ecNumber evidence="6">3.4.14.-</ecNumber>
    </recommendedName>
</protein>
<dbReference type="EC" id="3.4.14.-" evidence="6"/>
<feature type="chain" id="PRO_5044966168" description="Dipeptidyl-peptidase" evidence="6">
    <location>
        <begin position="29"/>
        <end position="732"/>
    </location>
</feature>